<keyword evidence="3" id="KW-0677">Repeat</keyword>
<keyword evidence="4" id="KW-1133">Transmembrane helix</keyword>
<dbReference type="Gene3D" id="3.80.10.10">
    <property type="entry name" value="Ribonuclease Inhibitor"/>
    <property type="match status" value="3"/>
</dbReference>
<dbReference type="Pfam" id="PF13516">
    <property type="entry name" value="LRR_6"/>
    <property type="match status" value="5"/>
</dbReference>
<dbReference type="Proteomes" id="UP000694403">
    <property type="component" value="Unplaced"/>
</dbReference>
<evidence type="ECO:0000256" key="4">
    <source>
        <dbReference type="SAM" id="Phobius"/>
    </source>
</evidence>
<dbReference type="SUPFAM" id="SSF52047">
    <property type="entry name" value="RNI-like"/>
    <property type="match status" value="2"/>
</dbReference>
<dbReference type="PANTHER" id="PTHR45690">
    <property type="entry name" value="NACHT, LRR AND PYD DOMAINS-CONTAINING PROTEIN 12"/>
    <property type="match status" value="1"/>
</dbReference>
<dbReference type="InterPro" id="IPR001611">
    <property type="entry name" value="Leu-rich_rpt"/>
</dbReference>
<dbReference type="AlphaFoldDB" id="A0A8C3RWK1"/>
<dbReference type="InterPro" id="IPR032675">
    <property type="entry name" value="LRR_dom_sf"/>
</dbReference>
<evidence type="ECO:0000256" key="1">
    <source>
        <dbReference type="ARBA" id="ARBA00004496"/>
    </source>
</evidence>
<evidence type="ECO:0000256" key="3">
    <source>
        <dbReference type="ARBA" id="ARBA00022737"/>
    </source>
</evidence>
<comment type="subcellular location">
    <subcellularLocation>
        <location evidence="1">Cytoplasm</location>
    </subcellularLocation>
</comment>
<evidence type="ECO:0000256" key="2">
    <source>
        <dbReference type="ARBA" id="ARBA00022490"/>
    </source>
</evidence>
<dbReference type="PANTHER" id="PTHR45690:SF19">
    <property type="entry name" value="NACHT, LRR AND PYD DOMAINS-CONTAINING PROTEIN 3"/>
    <property type="match status" value="1"/>
</dbReference>
<organism evidence="6 7">
    <name type="scientific">Chelydra serpentina</name>
    <name type="common">Snapping turtle</name>
    <name type="synonym">Testudo serpentina</name>
    <dbReference type="NCBI Taxonomy" id="8475"/>
    <lineage>
        <taxon>Eukaryota</taxon>
        <taxon>Metazoa</taxon>
        <taxon>Chordata</taxon>
        <taxon>Craniata</taxon>
        <taxon>Vertebrata</taxon>
        <taxon>Euteleostomi</taxon>
        <taxon>Archelosauria</taxon>
        <taxon>Testudinata</taxon>
        <taxon>Testudines</taxon>
        <taxon>Cryptodira</taxon>
        <taxon>Durocryptodira</taxon>
        <taxon>Americhelydia</taxon>
        <taxon>Chelydroidea</taxon>
        <taxon>Chelydridae</taxon>
        <taxon>Chelydra</taxon>
    </lineage>
</organism>
<dbReference type="GO" id="GO:0005737">
    <property type="term" value="C:cytoplasm"/>
    <property type="evidence" value="ECO:0007669"/>
    <property type="project" value="UniProtKB-SubCell"/>
</dbReference>
<proteinExistence type="predicted"/>
<feature type="transmembrane region" description="Helical" evidence="4">
    <location>
        <begin position="248"/>
        <end position="272"/>
    </location>
</feature>
<dbReference type="InterPro" id="IPR050637">
    <property type="entry name" value="NLRP_innate_immun_reg"/>
</dbReference>
<reference evidence="6" key="1">
    <citation type="submission" date="2025-08" db="UniProtKB">
        <authorList>
            <consortium name="Ensembl"/>
        </authorList>
    </citation>
    <scope>IDENTIFICATION</scope>
</reference>
<evidence type="ECO:0000256" key="5">
    <source>
        <dbReference type="SAM" id="SignalP"/>
    </source>
</evidence>
<feature type="signal peptide" evidence="5">
    <location>
        <begin position="1"/>
        <end position="20"/>
    </location>
</feature>
<keyword evidence="7" id="KW-1185">Reference proteome</keyword>
<reference evidence="6" key="2">
    <citation type="submission" date="2025-09" db="UniProtKB">
        <authorList>
            <consortium name="Ensembl"/>
        </authorList>
    </citation>
    <scope>IDENTIFICATION</scope>
</reference>
<name>A0A8C3RWK1_CHESE</name>
<keyword evidence="4" id="KW-0472">Membrane</keyword>
<sequence>DPSSLLLVLIHSWMDLPCICLSCRLRFCGLLGGCCGDLSTVLSTSQSLTELDLSYNFSLGDVGVQLLCEGLKHLNCKLQVLGLEWCRLSAVSCGFLSSALSTSQTLAELNLWGTKLGDSGVRLLCEGLRHPNCKLQKILLGSCSLTAACCGDLSAILSTSQTLTVLALEDNKLGDSGVQLLCEGLKRPDCKLQKLILGYCDLTVACCGDLSSVLSTSQTLTELGVMWNNLGDSGVQLLCEGLKHPNCYFTSVFGTGVTAAGILCLVLVPLMAGNGAKISRHKSLYISGSCRLSGCHFTAACCGDLASALSTNQTLTELILGEKTMDNSGVKQLCEGLKHPNCKLQKLGLERRDFTAACCGELSSALSTSRTLTQLDLRENKLEDSGVTLLCEGLRQPACNLQKLVYVRAGPLQFVVERIEARWEEWKHGSVVLQGSK</sequence>
<feature type="chain" id="PRO_5034959705" evidence="5">
    <location>
        <begin position="21"/>
        <end position="437"/>
    </location>
</feature>
<keyword evidence="5" id="KW-0732">Signal</keyword>
<dbReference type="SMART" id="SM00368">
    <property type="entry name" value="LRR_RI"/>
    <property type="match status" value="10"/>
</dbReference>
<keyword evidence="2" id="KW-0963">Cytoplasm</keyword>
<protein>
    <submittedName>
        <fullName evidence="6">Uncharacterized protein</fullName>
    </submittedName>
</protein>
<evidence type="ECO:0000313" key="6">
    <source>
        <dbReference type="Ensembl" id="ENSCSRP00000005416.1"/>
    </source>
</evidence>
<accession>A0A8C3RWK1</accession>
<keyword evidence="4" id="KW-0812">Transmembrane</keyword>
<evidence type="ECO:0000313" key="7">
    <source>
        <dbReference type="Proteomes" id="UP000694403"/>
    </source>
</evidence>
<dbReference type="Ensembl" id="ENSCSRT00000005584.1">
    <property type="protein sequence ID" value="ENSCSRP00000005416.1"/>
    <property type="gene ID" value="ENSCSRG00000004025.1"/>
</dbReference>